<dbReference type="AlphaFoldDB" id="A0A2N9EX43"/>
<evidence type="ECO:0000259" key="10">
    <source>
        <dbReference type="Pfam" id="PF13962"/>
    </source>
</evidence>
<feature type="transmembrane region" description="Helical" evidence="9">
    <location>
        <begin position="371"/>
        <end position="390"/>
    </location>
</feature>
<evidence type="ECO:0000313" key="11">
    <source>
        <dbReference type="EMBL" id="SPC79164.1"/>
    </source>
</evidence>
<dbReference type="InterPro" id="IPR036770">
    <property type="entry name" value="Ankyrin_rpt-contain_sf"/>
</dbReference>
<evidence type="ECO:0000256" key="1">
    <source>
        <dbReference type="ARBA" id="ARBA00004141"/>
    </source>
</evidence>
<keyword evidence="6 9" id="KW-0472">Membrane</keyword>
<feature type="region of interest" description="Disordered" evidence="8">
    <location>
        <begin position="302"/>
        <end position="324"/>
    </location>
</feature>
<dbReference type="PANTHER" id="PTHR24186:SF36">
    <property type="entry name" value="SERINE_THREONINE-PROTEIN PHOSPHATASE 6 REGULATORY ANKYRIN REPEAT SUBUNIT A-LIKE"/>
    <property type="match status" value="1"/>
</dbReference>
<dbReference type="Gene3D" id="1.25.40.20">
    <property type="entry name" value="Ankyrin repeat-containing domain"/>
    <property type="match status" value="2"/>
</dbReference>
<dbReference type="PROSITE" id="PS50297">
    <property type="entry name" value="ANK_REP_REGION"/>
    <property type="match status" value="3"/>
</dbReference>
<dbReference type="EMBL" id="OIVN01000370">
    <property type="protein sequence ID" value="SPC79164.1"/>
    <property type="molecule type" value="Genomic_DNA"/>
</dbReference>
<evidence type="ECO:0000256" key="9">
    <source>
        <dbReference type="SAM" id="Phobius"/>
    </source>
</evidence>
<dbReference type="Pfam" id="PF12796">
    <property type="entry name" value="Ank_2"/>
    <property type="match status" value="2"/>
</dbReference>
<protein>
    <recommendedName>
        <fullName evidence="10">PGG domain-containing protein</fullName>
    </recommendedName>
</protein>
<evidence type="ECO:0000256" key="8">
    <source>
        <dbReference type="SAM" id="MobiDB-lite"/>
    </source>
</evidence>
<evidence type="ECO:0000256" key="4">
    <source>
        <dbReference type="ARBA" id="ARBA00022989"/>
    </source>
</evidence>
<dbReference type="Pfam" id="PF13962">
    <property type="entry name" value="PGG"/>
    <property type="match status" value="1"/>
</dbReference>
<feature type="repeat" description="ANK" evidence="7">
    <location>
        <begin position="231"/>
        <end position="251"/>
    </location>
</feature>
<keyword evidence="4 9" id="KW-1133">Transmembrane helix</keyword>
<feature type="compositionally biased region" description="Basic and acidic residues" evidence="8">
    <location>
        <begin position="302"/>
        <end position="321"/>
    </location>
</feature>
<dbReference type="SUPFAM" id="SSF48403">
    <property type="entry name" value="Ankyrin repeat"/>
    <property type="match status" value="1"/>
</dbReference>
<comment type="subcellular location">
    <subcellularLocation>
        <location evidence="1">Membrane</location>
        <topology evidence="1">Multi-pass membrane protein</topology>
    </subcellularLocation>
</comment>
<dbReference type="PANTHER" id="PTHR24186">
    <property type="entry name" value="PROTEIN PHOSPHATASE 1 REGULATORY SUBUNIT"/>
    <property type="match status" value="1"/>
</dbReference>
<keyword evidence="3" id="KW-0677">Repeat</keyword>
<proteinExistence type="predicted"/>
<evidence type="ECO:0000256" key="6">
    <source>
        <dbReference type="ARBA" id="ARBA00023136"/>
    </source>
</evidence>
<evidence type="ECO:0000256" key="2">
    <source>
        <dbReference type="ARBA" id="ARBA00022692"/>
    </source>
</evidence>
<evidence type="ECO:0000256" key="3">
    <source>
        <dbReference type="ARBA" id="ARBA00022737"/>
    </source>
</evidence>
<organism evidence="11">
    <name type="scientific">Fagus sylvatica</name>
    <name type="common">Beechnut</name>
    <dbReference type="NCBI Taxonomy" id="28930"/>
    <lineage>
        <taxon>Eukaryota</taxon>
        <taxon>Viridiplantae</taxon>
        <taxon>Streptophyta</taxon>
        <taxon>Embryophyta</taxon>
        <taxon>Tracheophyta</taxon>
        <taxon>Spermatophyta</taxon>
        <taxon>Magnoliopsida</taxon>
        <taxon>eudicotyledons</taxon>
        <taxon>Gunneridae</taxon>
        <taxon>Pentapetalae</taxon>
        <taxon>rosids</taxon>
        <taxon>fabids</taxon>
        <taxon>Fagales</taxon>
        <taxon>Fagaceae</taxon>
        <taxon>Fagus</taxon>
    </lineage>
</organism>
<dbReference type="InterPro" id="IPR026961">
    <property type="entry name" value="PGG_dom"/>
</dbReference>
<feature type="repeat" description="ANK" evidence="7">
    <location>
        <begin position="69"/>
        <end position="101"/>
    </location>
</feature>
<keyword evidence="5 7" id="KW-0040">ANK repeat</keyword>
<evidence type="ECO:0000256" key="7">
    <source>
        <dbReference type="PROSITE-ProRule" id="PRU00023"/>
    </source>
</evidence>
<feature type="compositionally biased region" description="Low complexity" evidence="8">
    <location>
        <begin position="492"/>
        <end position="511"/>
    </location>
</feature>
<gene>
    <name evidence="11" type="ORF">FSB_LOCUS7046</name>
</gene>
<dbReference type="SMART" id="SM00248">
    <property type="entry name" value="ANK"/>
    <property type="match status" value="5"/>
</dbReference>
<reference evidence="11" key="1">
    <citation type="submission" date="2018-02" db="EMBL/GenBank/DDBJ databases">
        <authorList>
            <person name="Cohen D.B."/>
            <person name="Kent A.D."/>
        </authorList>
    </citation>
    <scope>NUCLEOTIDE SEQUENCE</scope>
</reference>
<keyword evidence="2 9" id="KW-0812">Transmembrane</keyword>
<feature type="transmembrane region" description="Helical" evidence="9">
    <location>
        <begin position="410"/>
        <end position="432"/>
    </location>
</feature>
<feature type="domain" description="PGG" evidence="10">
    <location>
        <begin position="363"/>
        <end position="432"/>
    </location>
</feature>
<name>A0A2N9EX43_FAGSY</name>
<accession>A0A2N9EX43</accession>
<dbReference type="PROSITE" id="PS50088">
    <property type="entry name" value="ANK_REPEAT"/>
    <property type="match status" value="3"/>
</dbReference>
<dbReference type="GO" id="GO:0005886">
    <property type="term" value="C:plasma membrane"/>
    <property type="evidence" value="ECO:0007669"/>
    <property type="project" value="TreeGrafter"/>
</dbReference>
<dbReference type="InterPro" id="IPR002110">
    <property type="entry name" value="Ankyrin_rpt"/>
</dbReference>
<evidence type="ECO:0000256" key="5">
    <source>
        <dbReference type="ARBA" id="ARBA00023043"/>
    </source>
</evidence>
<feature type="region of interest" description="Disordered" evidence="8">
    <location>
        <begin position="466"/>
        <end position="511"/>
    </location>
</feature>
<sequence length="528" mass="58575">MDAGPSKKVEIQEEIGDLNPRQVEIQEKIAMDVGLFNAVISGNQNLGKCRSWKRSSNLQPSLLDKTNGKGNTALHIAASLGYLDMTELLITFADKVEKKMELLKMQNLEKNTVLHEAIRNCHYHIVELLIRVDSSLALITNNAGESPLFLAVDRGFHQIALHILEAVPECAVPECYGGRKSMNVLHAAVISRAESGKTALHLAVESGNRGAVEIFLKELAFQDLINEQDEDGNTPLHLAAINGLYPILMTLADDKRVDKWAFNKEGKNIADIIQLDNQFTVSEKEEIMSTWNRHVVLPSSKRVDDSQTTKVQEKREPAEEVKNEEEEVQNEVVVVVKNEEEEFEPKKKRNEEEVVKNLSKNEEEVKNVSEFHLTAITLITTVTFAVSLQVPGGYNSTGKAVLSENNNFKYFLIFDSLAFGTSAGLMLMHLIILMAPSGRFDWVVSYAKRLTIPLIGISVITESQRERERENPKLITPAAKATTGPPPDRTASRVTPAATAAARSRHAPTPAAPALVPPFRFGFRSVID</sequence>
<feature type="repeat" description="ANK" evidence="7">
    <location>
        <begin position="195"/>
        <end position="227"/>
    </location>
</feature>